<proteinExistence type="predicted"/>
<accession>A0AA39M0F9</accession>
<evidence type="ECO:0000313" key="1">
    <source>
        <dbReference type="EMBL" id="KAK0416283.1"/>
    </source>
</evidence>
<dbReference type="GO" id="GO:0005762">
    <property type="term" value="C:mitochondrial large ribosomal subunit"/>
    <property type="evidence" value="ECO:0007669"/>
    <property type="project" value="InterPro"/>
</dbReference>
<dbReference type="InterPro" id="IPR044884">
    <property type="entry name" value="Ribosomal_mL55_sf"/>
</dbReference>
<dbReference type="GO" id="GO:0006412">
    <property type="term" value="P:translation"/>
    <property type="evidence" value="ECO:0007669"/>
    <property type="project" value="TreeGrafter"/>
</dbReference>
<dbReference type="Proteomes" id="UP001175271">
    <property type="component" value="Unassembled WGS sequence"/>
</dbReference>
<gene>
    <name evidence="1" type="ORF">QR680_012396</name>
</gene>
<dbReference type="Pfam" id="PF09776">
    <property type="entry name" value="Mitoc_L55"/>
    <property type="match status" value="1"/>
</dbReference>
<comment type="caution">
    <text evidence="1">The sequence shown here is derived from an EMBL/GenBank/DDBJ whole genome shotgun (WGS) entry which is preliminary data.</text>
</comment>
<dbReference type="Gene3D" id="6.20.130.20">
    <property type="entry name" value="Mitochondrial ribosomal protein L55"/>
    <property type="match status" value="1"/>
</dbReference>
<name>A0AA39M0F9_9BILA</name>
<reference evidence="1" key="1">
    <citation type="submission" date="2023-06" db="EMBL/GenBank/DDBJ databases">
        <title>Genomic analysis of the entomopathogenic nematode Steinernema hermaphroditum.</title>
        <authorList>
            <person name="Schwarz E.M."/>
            <person name="Heppert J.K."/>
            <person name="Baniya A."/>
            <person name="Schwartz H.T."/>
            <person name="Tan C.-H."/>
            <person name="Antoshechkin I."/>
            <person name="Sternberg P.W."/>
            <person name="Goodrich-Blair H."/>
            <person name="Dillman A.R."/>
        </authorList>
    </citation>
    <scope>NUCLEOTIDE SEQUENCE</scope>
    <source>
        <strain evidence="1">PS9179</strain>
        <tissue evidence="1">Whole animal</tissue>
    </source>
</reference>
<organism evidence="1 2">
    <name type="scientific">Steinernema hermaphroditum</name>
    <dbReference type="NCBI Taxonomy" id="289476"/>
    <lineage>
        <taxon>Eukaryota</taxon>
        <taxon>Metazoa</taxon>
        <taxon>Ecdysozoa</taxon>
        <taxon>Nematoda</taxon>
        <taxon>Chromadorea</taxon>
        <taxon>Rhabditida</taxon>
        <taxon>Tylenchina</taxon>
        <taxon>Panagrolaimomorpha</taxon>
        <taxon>Strongyloidoidea</taxon>
        <taxon>Steinernematidae</taxon>
        <taxon>Steinernema</taxon>
    </lineage>
</organism>
<protein>
    <submittedName>
        <fullName evidence="1">Uncharacterized protein</fullName>
    </submittedName>
</protein>
<dbReference type="PANTHER" id="PTHR34095">
    <property type="entry name" value="39S RIBOSOMAL PROTEIN L55, MITOCHONDRIAL"/>
    <property type="match status" value="1"/>
</dbReference>
<sequence>MWVLATTPMKESLLGRSKEYEIQHESSKRTTAEVGAADRQKLNENARKRRYQAIIIRPDGSTIPARFAEPRHLVQLPVDLQSLQEDERRQRLAARKPKSRKIVEEVIDDNFDLGEYSALWEKKA</sequence>
<dbReference type="InterPro" id="IPR018615">
    <property type="entry name" value="Ribosomal_mL55"/>
</dbReference>
<dbReference type="PANTHER" id="PTHR34095:SF1">
    <property type="entry name" value="LARGE RIBOSOMAL SUBUNIT PROTEIN ML55"/>
    <property type="match status" value="1"/>
</dbReference>
<keyword evidence="2" id="KW-1185">Reference proteome</keyword>
<dbReference type="AlphaFoldDB" id="A0AA39M0F9"/>
<evidence type="ECO:0000313" key="2">
    <source>
        <dbReference type="Proteomes" id="UP001175271"/>
    </source>
</evidence>
<dbReference type="EMBL" id="JAUCMV010000002">
    <property type="protein sequence ID" value="KAK0416283.1"/>
    <property type="molecule type" value="Genomic_DNA"/>
</dbReference>
<dbReference type="GO" id="GO:0003735">
    <property type="term" value="F:structural constituent of ribosome"/>
    <property type="evidence" value="ECO:0007669"/>
    <property type="project" value="InterPro"/>
</dbReference>